<protein>
    <recommendedName>
        <fullName evidence="1">HTH cro/C1-type domain-containing protein</fullName>
    </recommendedName>
</protein>
<dbReference type="InterPro" id="IPR010982">
    <property type="entry name" value="Lambda_DNA-bd_dom_sf"/>
</dbReference>
<name>A0A430F737_9BIFI</name>
<dbReference type="EMBL" id="QXGI01000003">
    <property type="protein sequence ID" value="RSX48749.1"/>
    <property type="molecule type" value="Genomic_DNA"/>
</dbReference>
<accession>A0A430F737</accession>
<organism evidence="2 3">
    <name type="scientific">Bifidobacterium castoris</name>
    <dbReference type="NCBI Taxonomy" id="2306972"/>
    <lineage>
        <taxon>Bacteria</taxon>
        <taxon>Bacillati</taxon>
        <taxon>Actinomycetota</taxon>
        <taxon>Actinomycetes</taxon>
        <taxon>Bifidobacteriales</taxon>
        <taxon>Bifidobacteriaceae</taxon>
        <taxon>Bifidobacterium</taxon>
    </lineage>
</organism>
<dbReference type="InterPro" id="IPR001387">
    <property type="entry name" value="Cro/C1-type_HTH"/>
</dbReference>
<dbReference type="CDD" id="cd00093">
    <property type="entry name" value="HTH_XRE"/>
    <property type="match status" value="1"/>
</dbReference>
<comment type="caution">
    <text evidence="2">The sequence shown here is derived from an EMBL/GenBank/DDBJ whole genome shotgun (WGS) entry which is preliminary data.</text>
</comment>
<dbReference type="PROSITE" id="PS50943">
    <property type="entry name" value="HTH_CROC1"/>
    <property type="match status" value="1"/>
</dbReference>
<gene>
    <name evidence="2" type="ORF">D2E22_0887</name>
</gene>
<dbReference type="AlphaFoldDB" id="A0A430F737"/>
<evidence type="ECO:0000313" key="2">
    <source>
        <dbReference type="EMBL" id="RSX48749.1"/>
    </source>
</evidence>
<evidence type="ECO:0000259" key="1">
    <source>
        <dbReference type="PROSITE" id="PS50943"/>
    </source>
</evidence>
<feature type="domain" description="HTH cro/C1-type" evidence="1">
    <location>
        <begin position="65"/>
        <end position="84"/>
    </location>
</feature>
<sequence length="250" mass="28470">MDDINQFRATCWRQRLRECLKERGLTQVEFVSALNRAYLTRFHQKDVSRWLNTGNQTANGVIGFPKYETMMLIADFFGVDVGYLTGETDETSFDLEKASSYTGLSSNAILAIRQWIDSPDGSPDDELRDWRADTINRMFFSDLFNELAAKMLTLYEMSTIYCTNPERFHNLMRSLASSSDLPDDLTFQLIIGAFYGMANESFSALLKDAYPTPSERQFEATLDPQDIPDAQDISDAQEVSDADDLWYGAL</sequence>
<dbReference type="GO" id="GO:0003677">
    <property type="term" value="F:DNA binding"/>
    <property type="evidence" value="ECO:0007669"/>
    <property type="project" value="InterPro"/>
</dbReference>
<dbReference type="Proteomes" id="UP000288052">
    <property type="component" value="Unassembled WGS sequence"/>
</dbReference>
<proteinExistence type="predicted"/>
<reference evidence="2 3" key="1">
    <citation type="submission" date="2018-09" db="EMBL/GenBank/DDBJ databases">
        <title>Characterization of the phylogenetic diversity of five novel species belonging to the genus Bifidobacterium.</title>
        <authorList>
            <person name="Lugli G.A."/>
            <person name="Duranti S."/>
            <person name="Milani C."/>
        </authorList>
    </citation>
    <scope>NUCLEOTIDE SEQUENCE [LARGE SCALE GENOMIC DNA]</scope>
    <source>
        <strain evidence="2 3">2020B</strain>
    </source>
</reference>
<keyword evidence="3" id="KW-1185">Reference proteome</keyword>
<evidence type="ECO:0000313" key="3">
    <source>
        <dbReference type="Proteomes" id="UP000288052"/>
    </source>
</evidence>
<dbReference type="RefSeq" id="WP_241218183.1">
    <property type="nucleotide sequence ID" value="NZ_QXGI01000003.1"/>
</dbReference>
<dbReference type="Gene3D" id="1.10.260.40">
    <property type="entry name" value="lambda repressor-like DNA-binding domains"/>
    <property type="match status" value="1"/>
</dbReference>